<evidence type="ECO:0000256" key="4">
    <source>
        <dbReference type="ARBA" id="ARBA00022692"/>
    </source>
</evidence>
<keyword evidence="5 7" id="KW-1133">Transmembrane helix</keyword>
<dbReference type="PROSITE" id="PS50850">
    <property type="entry name" value="MFS"/>
    <property type="match status" value="1"/>
</dbReference>
<dbReference type="Pfam" id="PF07690">
    <property type="entry name" value="MFS_1"/>
    <property type="match status" value="1"/>
</dbReference>
<sequence length="496" mass="53879">MPKPAIKAVSVVKKTFTIELMALLFSGALNACGALILSPVLPFYAMRNRASALDLALMSSAYSFCQMVSSPLMGNLSDRVGRRPVLLAGIAASSAFFFHQAMADTVPKLLLSRAALGLAAGTLPVEVAYITDLTTREERPKVLRRQSQLIMAGAFLGPPVGAIFAGEGFPTLCHIMGGVCLLNFVLGLLFFTEPPKQQEVTPSAPADDKSNEPTPVMSRFRNKTSSLLLFAAFMDCFALAVSDGPEAYFLRNNFNFGEPQLAGFFMVCSATSLIVANMVSWVLSWLRPKLACMLFSLGSAASVSTLFIFRDAFEPYLYASLSSCTVTIVESVSTSALISSLVTLDQQGTMYGIESALLNAGFFLGPPLGGILFGYHNYAPYAVSLACFVLSAFAYALLPKISAQDALLRTKSGTTKTINHLVDKGPLPNRAFAMHVVAADRARQTWFVDQEMHAPFQEVQRWHKQHGLRKSLSIHIPEHKRARLMSGELTPHLRIT</sequence>
<dbReference type="PRINTS" id="PR01035">
    <property type="entry name" value="TCRTETA"/>
</dbReference>
<keyword evidence="2" id="KW-0813">Transport</keyword>
<dbReference type="EMBL" id="HBNR01017128">
    <property type="protein sequence ID" value="CAE4571674.1"/>
    <property type="molecule type" value="Transcribed_RNA"/>
</dbReference>
<name>A0A7S4Q3X6_9DINO</name>
<evidence type="ECO:0000256" key="2">
    <source>
        <dbReference type="ARBA" id="ARBA00022448"/>
    </source>
</evidence>
<dbReference type="PANTHER" id="PTHR23517">
    <property type="entry name" value="RESISTANCE PROTEIN MDTM, PUTATIVE-RELATED-RELATED"/>
    <property type="match status" value="1"/>
</dbReference>
<dbReference type="PROSITE" id="PS00216">
    <property type="entry name" value="SUGAR_TRANSPORT_1"/>
    <property type="match status" value="1"/>
</dbReference>
<evidence type="ECO:0000259" key="8">
    <source>
        <dbReference type="PROSITE" id="PS50850"/>
    </source>
</evidence>
<dbReference type="InterPro" id="IPR001958">
    <property type="entry name" value="Tet-R_TetA/multi-R_MdtG-like"/>
</dbReference>
<reference evidence="9" key="1">
    <citation type="submission" date="2021-01" db="EMBL/GenBank/DDBJ databases">
        <authorList>
            <person name="Corre E."/>
            <person name="Pelletier E."/>
            <person name="Niang G."/>
            <person name="Scheremetjew M."/>
            <person name="Finn R."/>
            <person name="Kale V."/>
            <person name="Holt S."/>
            <person name="Cochrane G."/>
            <person name="Meng A."/>
            <person name="Brown T."/>
            <person name="Cohen L."/>
        </authorList>
    </citation>
    <scope>NUCLEOTIDE SEQUENCE</scope>
    <source>
        <strain evidence="9">CCMP3105</strain>
    </source>
</reference>
<accession>A0A7S4Q3X6</accession>
<feature type="transmembrane region" description="Helical" evidence="7">
    <location>
        <begin position="172"/>
        <end position="191"/>
    </location>
</feature>
<dbReference type="SUPFAM" id="SSF103473">
    <property type="entry name" value="MFS general substrate transporter"/>
    <property type="match status" value="1"/>
</dbReference>
<evidence type="ECO:0000313" key="9">
    <source>
        <dbReference type="EMBL" id="CAE4571674.1"/>
    </source>
</evidence>
<organism evidence="9">
    <name type="scientific">Alexandrium monilatum</name>
    <dbReference type="NCBI Taxonomy" id="311494"/>
    <lineage>
        <taxon>Eukaryota</taxon>
        <taxon>Sar</taxon>
        <taxon>Alveolata</taxon>
        <taxon>Dinophyceae</taxon>
        <taxon>Gonyaulacales</taxon>
        <taxon>Pyrocystaceae</taxon>
        <taxon>Alexandrium</taxon>
    </lineage>
</organism>
<evidence type="ECO:0000256" key="5">
    <source>
        <dbReference type="ARBA" id="ARBA00022989"/>
    </source>
</evidence>
<dbReference type="Gene3D" id="1.20.1250.20">
    <property type="entry name" value="MFS general substrate transporter like domains"/>
    <property type="match status" value="1"/>
</dbReference>
<dbReference type="InterPro" id="IPR050171">
    <property type="entry name" value="MFS_Transporters"/>
</dbReference>
<feature type="transmembrane region" description="Helical" evidence="7">
    <location>
        <begin position="20"/>
        <end position="45"/>
    </location>
</feature>
<feature type="domain" description="Major facilitator superfamily (MFS) profile" evidence="8">
    <location>
        <begin position="19"/>
        <end position="402"/>
    </location>
</feature>
<evidence type="ECO:0000256" key="6">
    <source>
        <dbReference type="ARBA" id="ARBA00023136"/>
    </source>
</evidence>
<dbReference type="GO" id="GO:0005886">
    <property type="term" value="C:plasma membrane"/>
    <property type="evidence" value="ECO:0007669"/>
    <property type="project" value="UniProtKB-SubCell"/>
</dbReference>
<protein>
    <recommendedName>
        <fullName evidence="8">Major facilitator superfamily (MFS) profile domain-containing protein</fullName>
    </recommendedName>
</protein>
<dbReference type="InterPro" id="IPR020846">
    <property type="entry name" value="MFS_dom"/>
</dbReference>
<evidence type="ECO:0000256" key="7">
    <source>
        <dbReference type="SAM" id="Phobius"/>
    </source>
</evidence>
<feature type="transmembrane region" description="Helical" evidence="7">
    <location>
        <begin position="149"/>
        <end position="166"/>
    </location>
</feature>
<feature type="transmembrane region" description="Helical" evidence="7">
    <location>
        <begin position="381"/>
        <end position="398"/>
    </location>
</feature>
<comment type="subcellular location">
    <subcellularLocation>
        <location evidence="1">Cell membrane</location>
        <topology evidence="1">Multi-pass membrane protein</topology>
    </subcellularLocation>
</comment>
<feature type="transmembrane region" description="Helical" evidence="7">
    <location>
        <begin position="316"/>
        <end position="344"/>
    </location>
</feature>
<evidence type="ECO:0000256" key="1">
    <source>
        <dbReference type="ARBA" id="ARBA00004651"/>
    </source>
</evidence>
<feature type="transmembrane region" description="Helical" evidence="7">
    <location>
        <begin position="290"/>
        <end position="310"/>
    </location>
</feature>
<dbReference type="AlphaFoldDB" id="A0A7S4Q3X6"/>
<evidence type="ECO:0000256" key="3">
    <source>
        <dbReference type="ARBA" id="ARBA00022475"/>
    </source>
</evidence>
<feature type="transmembrane region" description="Helical" evidence="7">
    <location>
        <begin position="261"/>
        <end position="283"/>
    </location>
</feature>
<dbReference type="GO" id="GO:0022857">
    <property type="term" value="F:transmembrane transporter activity"/>
    <property type="evidence" value="ECO:0007669"/>
    <property type="project" value="InterPro"/>
</dbReference>
<keyword evidence="3" id="KW-1003">Cell membrane</keyword>
<dbReference type="InterPro" id="IPR011701">
    <property type="entry name" value="MFS"/>
</dbReference>
<feature type="transmembrane region" description="Helical" evidence="7">
    <location>
        <begin position="356"/>
        <end position="375"/>
    </location>
</feature>
<keyword evidence="4 7" id="KW-0812">Transmembrane</keyword>
<dbReference type="InterPro" id="IPR036259">
    <property type="entry name" value="MFS_trans_sf"/>
</dbReference>
<dbReference type="InterPro" id="IPR005829">
    <property type="entry name" value="Sugar_transporter_CS"/>
</dbReference>
<proteinExistence type="predicted"/>
<keyword evidence="6 7" id="KW-0472">Membrane</keyword>
<dbReference type="CDD" id="cd17325">
    <property type="entry name" value="MFS_MdtG_SLC18_like"/>
    <property type="match status" value="1"/>
</dbReference>
<feature type="transmembrane region" description="Helical" evidence="7">
    <location>
        <begin position="224"/>
        <end position="241"/>
    </location>
</feature>
<gene>
    <name evidence="9" type="ORF">AMON00008_LOCUS11293</name>
</gene>